<gene>
    <name evidence="3" type="ORF">SAMN02982922_0306</name>
</gene>
<feature type="domain" description="Integrase catalytic" evidence="2">
    <location>
        <begin position="165"/>
        <end position="368"/>
    </location>
</feature>
<dbReference type="SUPFAM" id="SSF50610">
    <property type="entry name" value="mu transposase, C-terminal domain"/>
    <property type="match status" value="1"/>
</dbReference>
<dbReference type="OrthoDB" id="5287589at2"/>
<name>A0A1X7MPA7_9HYPH</name>
<feature type="region of interest" description="Disordered" evidence="1">
    <location>
        <begin position="497"/>
        <end position="538"/>
    </location>
</feature>
<dbReference type="InterPro" id="IPR015378">
    <property type="entry name" value="Transposase-like_Mu_C"/>
</dbReference>
<dbReference type="GO" id="GO:0015074">
    <property type="term" value="P:DNA integration"/>
    <property type="evidence" value="ECO:0007669"/>
    <property type="project" value="InterPro"/>
</dbReference>
<dbReference type="InterPro" id="IPR009004">
    <property type="entry name" value="Transposase_Mu_C"/>
</dbReference>
<evidence type="ECO:0000313" key="3">
    <source>
        <dbReference type="EMBL" id="SMH26535.1"/>
    </source>
</evidence>
<dbReference type="InterPro" id="IPR036397">
    <property type="entry name" value="RNaseH_sf"/>
</dbReference>
<dbReference type="InterPro" id="IPR001584">
    <property type="entry name" value="Integrase_cat-core"/>
</dbReference>
<evidence type="ECO:0000313" key="4">
    <source>
        <dbReference type="Proteomes" id="UP000193083"/>
    </source>
</evidence>
<keyword evidence="4" id="KW-1185">Reference proteome</keyword>
<dbReference type="Gene3D" id="3.30.420.10">
    <property type="entry name" value="Ribonuclease H-like superfamily/Ribonuclease H"/>
    <property type="match status" value="1"/>
</dbReference>
<evidence type="ECO:0000259" key="2">
    <source>
        <dbReference type="PROSITE" id="PS50994"/>
    </source>
</evidence>
<dbReference type="PROSITE" id="PS50994">
    <property type="entry name" value="INTEGRASE"/>
    <property type="match status" value="1"/>
</dbReference>
<dbReference type="Pfam" id="PF13518">
    <property type="entry name" value="HTH_28"/>
    <property type="match status" value="1"/>
</dbReference>
<protein>
    <submittedName>
        <fullName evidence="3">Putative transposase</fullName>
    </submittedName>
</protein>
<dbReference type="Pfam" id="PF09299">
    <property type="entry name" value="Mu-transpos_C"/>
    <property type="match status" value="1"/>
</dbReference>
<accession>A0A1X7MPA7</accession>
<dbReference type="AlphaFoldDB" id="A0A1X7MPA7"/>
<dbReference type="Proteomes" id="UP000193083">
    <property type="component" value="Unassembled WGS sequence"/>
</dbReference>
<dbReference type="InterPro" id="IPR012337">
    <property type="entry name" value="RNaseH-like_sf"/>
</dbReference>
<dbReference type="SUPFAM" id="SSF53098">
    <property type="entry name" value="Ribonuclease H-like"/>
    <property type="match status" value="1"/>
</dbReference>
<proteinExistence type="predicted"/>
<dbReference type="EMBL" id="FXBL01000003">
    <property type="protein sequence ID" value="SMH26535.1"/>
    <property type="molecule type" value="Genomic_DNA"/>
</dbReference>
<organism evidence="3 4">
    <name type="scientific">Mesorhizobium australicum</name>
    <dbReference type="NCBI Taxonomy" id="536018"/>
    <lineage>
        <taxon>Bacteria</taxon>
        <taxon>Pseudomonadati</taxon>
        <taxon>Pseudomonadota</taxon>
        <taxon>Alphaproteobacteria</taxon>
        <taxon>Hyphomicrobiales</taxon>
        <taxon>Phyllobacteriaceae</taxon>
        <taxon>Mesorhizobium</taxon>
    </lineage>
</organism>
<reference evidence="3 4" key="1">
    <citation type="submission" date="2017-04" db="EMBL/GenBank/DDBJ databases">
        <authorList>
            <person name="Afonso C.L."/>
            <person name="Miller P.J."/>
            <person name="Scott M.A."/>
            <person name="Spackman E."/>
            <person name="Goraichik I."/>
            <person name="Dimitrov K.M."/>
            <person name="Suarez D.L."/>
            <person name="Swayne D.E."/>
        </authorList>
    </citation>
    <scope>NUCLEOTIDE SEQUENCE [LARGE SCALE GENOMIC DNA]</scope>
    <source>
        <strain evidence="3 4">B5P</strain>
    </source>
</reference>
<evidence type="ECO:0000256" key="1">
    <source>
        <dbReference type="SAM" id="MobiDB-lite"/>
    </source>
</evidence>
<sequence>MNDPFPDEIDEALWDEAYRRADAIRSFLKSRSDSTTAGDVAGLAAELGLSQATAYRLIKLFRAGGTVMSLVDRKRGRPEGYRVLDEGREEIIRTTIKASYLNPNRPPVSQLVRDVQTNCMSAGHKPPHRRTILARLKDIDLQKRARRRGESKIVKATTAVPGVFGASRPLEVVQVDHTKADIFVVDEETRQPIGRPWLTLAMDVCSRMVTGFYLTMDAPSRLSTSLCLLHSVFDKSAWLREREITEQWPVAGLPDMLHVDNGPDFRSRAFKRGCQDAGIAIEWRPPGEPRFGGHIERLIGTQMGRLHLLPGTTFSNEQELGEYDSKRHAALTLRELERYIALDIVGSYQQSIHSSLGRPPIAVWREHENDIPLRLPQDRLRFWLTFLPEQERTLQPTGIHLFSMRYWSAALSADVGRSDRRLLVKYDPRDMARVFVRRPSGNFVEARYADVTLPSITLHEALTARRTLLAKGRREVDTRAIVRTAIAQRELVEAATRKTAAARRGKAGTSKSKVDDGGWGSLRGVDSSKPVPFVEDTD</sequence>
<dbReference type="GO" id="GO:0003676">
    <property type="term" value="F:nucleic acid binding"/>
    <property type="evidence" value="ECO:0007669"/>
    <property type="project" value="InterPro"/>
</dbReference>
<dbReference type="RefSeq" id="WP_085462570.1">
    <property type="nucleotide sequence ID" value="NZ_FXBL01000003.1"/>
</dbReference>
<dbReference type="InterPro" id="IPR055247">
    <property type="entry name" value="InsJ-like_HTH"/>
</dbReference>